<proteinExistence type="inferred from homology"/>
<dbReference type="Gene3D" id="1.10.1370.10">
    <property type="entry name" value="Neurolysin, domain 3"/>
    <property type="match status" value="1"/>
</dbReference>
<evidence type="ECO:0000256" key="1">
    <source>
        <dbReference type="ARBA" id="ARBA00006040"/>
    </source>
</evidence>
<evidence type="ECO:0000256" key="8">
    <source>
        <dbReference type="SAM" id="SignalP"/>
    </source>
</evidence>
<evidence type="ECO:0000256" key="2">
    <source>
        <dbReference type="ARBA" id="ARBA00022670"/>
    </source>
</evidence>
<evidence type="ECO:0000313" key="10">
    <source>
        <dbReference type="EMBL" id="SDD33743.1"/>
    </source>
</evidence>
<keyword evidence="4 7" id="KW-0378">Hydrolase</keyword>
<dbReference type="PANTHER" id="PTHR43660">
    <property type="entry name" value="DIPEPTIDYL CARBOXYPEPTIDASE"/>
    <property type="match status" value="1"/>
</dbReference>
<dbReference type="GO" id="GO:0005829">
    <property type="term" value="C:cytosol"/>
    <property type="evidence" value="ECO:0007669"/>
    <property type="project" value="UniProtKB-ARBA"/>
</dbReference>
<dbReference type="RefSeq" id="WP_091239614.1">
    <property type="nucleotide sequence ID" value="NZ_FNAG01000002.1"/>
</dbReference>
<gene>
    <name evidence="10" type="ORF">SAMN04488509_10257</name>
</gene>
<dbReference type="InterPro" id="IPR024077">
    <property type="entry name" value="Neurolysin/TOP_dom2"/>
</dbReference>
<evidence type="ECO:0000256" key="5">
    <source>
        <dbReference type="ARBA" id="ARBA00022833"/>
    </source>
</evidence>
<dbReference type="InterPro" id="IPR045090">
    <property type="entry name" value="Pept_M3A_M3B"/>
</dbReference>
<dbReference type="Gene3D" id="3.40.390.10">
    <property type="entry name" value="Collagenase (Catalytic Domain)"/>
    <property type="match status" value="1"/>
</dbReference>
<dbReference type="CDD" id="cd06456">
    <property type="entry name" value="M3A_DCP"/>
    <property type="match status" value="1"/>
</dbReference>
<evidence type="ECO:0000256" key="6">
    <source>
        <dbReference type="ARBA" id="ARBA00023049"/>
    </source>
</evidence>
<dbReference type="SUPFAM" id="SSF55486">
    <property type="entry name" value="Metalloproteases ('zincins'), catalytic domain"/>
    <property type="match status" value="1"/>
</dbReference>
<dbReference type="GO" id="GO:0046872">
    <property type="term" value="F:metal ion binding"/>
    <property type="evidence" value="ECO:0007669"/>
    <property type="project" value="UniProtKB-UniRule"/>
</dbReference>
<accession>A0A1G6TXC9</accession>
<dbReference type="FunFam" id="3.40.390.10:FF:000009">
    <property type="entry name" value="Oligopeptidase A"/>
    <property type="match status" value="1"/>
</dbReference>
<feature type="chain" id="PRO_5011631844" evidence="8">
    <location>
        <begin position="23"/>
        <end position="733"/>
    </location>
</feature>
<dbReference type="EMBL" id="FNAG01000002">
    <property type="protein sequence ID" value="SDD33743.1"/>
    <property type="molecule type" value="Genomic_DNA"/>
</dbReference>
<dbReference type="GO" id="GO:0004180">
    <property type="term" value="F:carboxypeptidase activity"/>
    <property type="evidence" value="ECO:0007669"/>
    <property type="project" value="TreeGrafter"/>
</dbReference>
<dbReference type="AlphaFoldDB" id="A0A1G6TXC9"/>
<dbReference type="InterPro" id="IPR034005">
    <property type="entry name" value="M3A_DCP"/>
</dbReference>
<comment type="similarity">
    <text evidence="1 7">Belongs to the peptidase M3 family.</text>
</comment>
<keyword evidence="2 7" id="KW-0645">Protease</keyword>
<dbReference type="PANTHER" id="PTHR43660:SF1">
    <property type="entry name" value="DIPEPTIDYL CARBOXYPEPTIDASE"/>
    <property type="match status" value="1"/>
</dbReference>
<evidence type="ECO:0000256" key="7">
    <source>
        <dbReference type="RuleBase" id="RU003435"/>
    </source>
</evidence>
<dbReference type="OrthoDB" id="9773538at2"/>
<evidence type="ECO:0000256" key="3">
    <source>
        <dbReference type="ARBA" id="ARBA00022723"/>
    </source>
</evidence>
<evidence type="ECO:0000259" key="9">
    <source>
        <dbReference type="Pfam" id="PF01432"/>
    </source>
</evidence>
<comment type="cofactor">
    <cofactor evidence="7">
        <name>Zn(2+)</name>
        <dbReference type="ChEBI" id="CHEBI:29105"/>
    </cofactor>
    <text evidence="7">Binds 1 zinc ion.</text>
</comment>
<dbReference type="InterPro" id="IPR024079">
    <property type="entry name" value="MetalloPept_cat_dom_sf"/>
</dbReference>
<evidence type="ECO:0000313" key="11">
    <source>
        <dbReference type="Proteomes" id="UP000199603"/>
    </source>
</evidence>
<dbReference type="GO" id="GO:0006508">
    <property type="term" value="P:proteolysis"/>
    <property type="evidence" value="ECO:0007669"/>
    <property type="project" value="UniProtKB-KW"/>
</dbReference>
<keyword evidence="11" id="KW-1185">Reference proteome</keyword>
<dbReference type="PROSITE" id="PS51257">
    <property type="entry name" value="PROKAR_LIPOPROTEIN"/>
    <property type="match status" value="1"/>
</dbReference>
<keyword evidence="5 7" id="KW-0862">Zinc</keyword>
<keyword evidence="6 7" id="KW-0482">Metalloprotease</keyword>
<sequence>MRSPLLTGALAGAITLALGLSACSKPEGDTAAPAASTAAADAAPAAAADLSGNPFMQPSSLPFMAPDFSKIKDEHYLPALLEGMRQHIVEIEAIANNPEAPTVENTLVALERSGALLTRTAEVFMNLAGTDTNPTIQQVQAEIAPKMAAHQDAILLNAKLFERVKSIYDAREVLNLDPETKRLVEQTHLRMVRAGAELSEDAKVKIRALNEEQAGLMTAFQQALLKQTERAAVVVDDAAQLDGLSEGQIAAAAEAAKAAGHEGKWLIRITNTTRQPVLTQLKNRELRQRVWEASANRGLQDGEGDTRPMVLRLAQLRAERAALLGKPNHAAFQLENQMAGTPEAVLKMLSDLAPTVVQNAQREAADIQALIDSQGGGFQLQPWDWEFYAEQVRAQKYDLDPEQVKPYFELDRVLRDGVFYTLNRFYGVSFNERKDLPVYHPDVRVFDVIDSDGTQIGLFYADYFARPSKRGGAWMSTFVDQSELLNQKPVAINVMNIPKPVDGQPALMSFDEVTTMFHEVGHGVHGLFSKVKYPSLAGTAVPRDFVEFPSQFEEDWAKHPEILANYAKHYQTGEPIPAELMQKILNASGFNQGFDTLEYIAASFLDMEWHTLPQGTVVEDVEAFEKAALAKHGVDFAPVPPRYRSAFFAHVFPGGYSSGYYAYIWSEVLAADAFAFVTEQGGLNAELGAAYRQGILSRGGTEDPMQMYVNWRGKQPDAENLLYRRGLKNKSDD</sequence>
<evidence type="ECO:0000256" key="4">
    <source>
        <dbReference type="ARBA" id="ARBA00022801"/>
    </source>
</evidence>
<dbReference type="InterPro" id="IPR001567">
    <property type="entry name" value="Pept_M3A_M3B_dom"/>
</dbReference>
<keyword evidence="3 7" id="KW-0479">Metal-binding</keyword>
<protein>
    <submittedName>
        <fullName evidence="10">Peptidyl-dipeptidase Dcp Metallo peptidase. MEROPS family M03A</fullName>
    </submittedName>
</protein>
<organism evidence="10 11">
    <name type="scientific">Aquimonas voraii</name>
    <dbReference type="NCBI Taxonomy" id="265719"/>
    <lineage>
        <taxon>Bacteria</taxon>
        <taxon>Pseudomonadati</taxon>
        <taxon>Pseudomonadota</taxon>
        <taxon>Gammaproteobacteria</taxon>
        <taxon>Lysobacterales</taxon>
        <taxon>Lysobacteraceae</taxon>
        <taxon>Aquimonas</taxon>
    </lineage>
</organism>
<dbReference type="Proteomes" id="UP000199603">
    <property type="component" value="Unassembled WGS sequence"/>
</dbReference>
<dbReference type="STRING" id="265719.SAMN04488509_10257"/>
<feature type="domain" description="Peptidase M3A/M3B catalytic" evidence="9">
    <location>
        <begin position="277"/>
        <end position="724"/>
    </location>
</feature>
<feature type="signal peptide" evidence="8">
    <location>
        <begin position="1"/>
        <end position="22"/>
    </location>
</feature>
<dbReference type="Pfam" id="PF01432">
    <property type="entry name" value="Peptidase_M3"/>
    <property type="match status" value="1"/>
</dbReference>
<reference evidence="10 11" key="1">
    <citation type="submission" date="2016-10" db="EMBL/GenBank/DDBJ databases">
        <authorList>
            <person name="de Groot N.N."/>
        </authorList>
    </citation>
    <scope>NUCLEOTIDE SEQUENCE [LARGE SCALE GENOMIC DNA]</scope>
    <source>
        <strain evidence="10 11">DSM 16957</strain>
    </source>
</reference>
<dbReference type="GO" id="GO:0004222">
    <property type="term" value="F:metalloendopeptidase activity"/>
    <property type="evidence" value="ECO:0007669"/>
    <property type="project" value="InterPro"/>
</dbReference>
<keyword evidence="8" id="KW-0732">Signal</keyword>
<name>A0A1G6TXC9_9GAMM</name>